<dbReference type="GO" id="GO:0016192">
    <property type="term" value="P:vesicle-mediated transport"/>
    <property type="evidence" value="ECO:0007669"/>
    <property type="project" value="InterPro"/>
</dbReference>
<feature type="domain" description="T-SNARE coiled-coil homology" evidence="7">
    <location>
        <begin position="377"/>
        <end position="439"/>
    </location>
</feature>
<evidence type="ECO:0000256" key="3">
    <source>
        <dbReference type="ARBA" id="ARBA00022692"/>
    </source>
</evidence>
<evidence type="ECO:0000256" key="5">
    <source>
        <dbReference type="ARBA" id="ARBA00023136"/>
    </source>
</evidence>
<evidence type="ECO:0000256" key="6">
    <source>
        <dbReference type="SAM" id="Phobius"/>
    </source>
</evidence>
<dbReference type="InterPro" id="IPR008521">
    <property type="entry name" value="Mg_trans_NIPA"/>
</dbReference>
<evidence type="ECO:0000259" key="7">
    <source>
        <dbReference type="PROSITE" id="PS50192"/>
    </source>
</evidence>
<feature type="transmembrane region" description="Helical" evidence="6">
    <location>
        <begin position="449"/>
        <end position="468"/>
    </location>
</feature>
<dbReference type="Gene3D" id="1.20.58.70">
    <property type="match status" value="1"/>
</dbReference>
<dbReference type="Pfam" id="PF11416">
    <property type="entry name" value="Syntaxin-5_N"/>
    <property type="match status" value="1"/>
</dbReference>
<dbReference type="SUPFAM" id="SSF103481">
    <property type="entry name" value="Multidrug resistance efflux transporter EmrE"/>
    <property type="match status" value="1"/>
</dbReference>
<comment type="caution">
    <text evidence="8">The sequence shown here is derived from an EMBL/GenBank/DDBJ whole genome shotgun (WGS) entry which is preliminary data.</text>
</comment>
<dbReference type="SUPFAM" id="SSF47661">
    <property type="entry name" value="t-snare proteins"/>
    <property type="match status" value="1"/>
</dbReference>
<feature type="transmembrane region" description="Helical" evidence="6">
    <location>
        <begin position="76"/>
        <end position="101"/>
    </location>
</feature>
<dbReference type="Proteomes" id="UP001497472">
    <property type="component" value="Unassembled WGS sequence"/>
</dbReference>
<name>A0AAV1IUV2_9NEOP</name>
<dbReference type="SMART" id="SM00397">
    <property type="entry name" value="t_SNARE"/>
    <property type="match status" value="1"/>
</dbReference>
<dbReference type="InterPro" id="IPR000727">
    <property type="entry name" value="T_SNARE_dom"/>
</dbReference>
<evidence type="ECO:0000313" key="8">
    <source>
        <dbReference type="EMBL" id="CAK1540477.1"/>
    </source>
</evidence>
<sequence length="469" mass="52667">MVLQENEEYVSYILGLSLAISSSVFIGSSFIIKKVALKRVSLEKNLRASSGGYSYLKQWLWWIGLLTMGIGEAANLLAYAFVPAALVTPLGALSIFVTAVLSSKFLDEHLYSIGKNAMLPRRRNVGVPEHASHFQEVIPYSKLDKKGSHFVSSSSLAGQSVDSVYYQDGVFDFLEEFTFEPVMAARDRTQEFASAVRSLQGRTLVRPIVKDERKAAVIATYSQFMSMAKVISKNITSTYAKLEKLALLAKKKSLFDDRPTEIQELTYIIKGDLNSLNQQIAKLGEMPRGRRSMHSHSSSVVLALQSRLASMSNQFKQVLEVRSENLKYQNTRREQFSNSAPIVKEIPSLLQPDEVSIDLGDALTMQTQQMALRDDSDTYVQQRAETMHNIESTIVELGGIFQQLAHMVKEQDEAIGRIDTNIAEAEMNVEAGHREIMKYFQNVTGNRALMFKVFGVLIFFFIFFVVFLA</sequence>
<evidence type="ECO:0000256" key="1">
    <source>
        <dbReference type="ARBA" id="ARBA00004141"/>
    </source>
</evidence>
<comment type="similarity">
    <text evidence="2">Belongs to the NIPA family.</text>
</comment>
<proteinExistence type="inferred from homology"/>
<dbReference type="InterPro" id="IPR037185">
    <property type="entry name" value="EmrE-like"/>
</dbReference>
<evidence type="ECO:0000256" key="4">
    <source>
        <dbReference type="ARBA" id="ARBA00022989"/>
    </source>
</evidence>
<keyword evidence="4 6" id="KW-1133">Transmembrane helix</keyword>
<feature type="transmembrane region" description="Helical" evidence="6">
    <location>
        <begin position="12"/>
        <end position="32"/>
    </location>
</feature>
<dbReference type="PANTHER" id="PTHR12570:SF92">
    <property type="entry name" value="SPICHTHYIN, ISOFORM B"/>
    <property type="match status" value="1"/>
</dbReference>
<evidence type="ECO:0000256" key="2">
    <source>
        <dbReference type="ARBA" id="ARBA00007230"/>
    </source>
</evidence>
<dbReference type="CDD" id="cd15844">
    <property type="entry name" value="SNARE_syntaxin5"/>
    <property type="match status" value="1"/>
</dbReference>
<dbReference type="AlphaFoldDB" id="A0AAV1IUV2"/>
<dbReference type="Pfam" id="PF05653">
    <property type="entry name" value="Mg_trans_NIPA"/>
    <property type="match status" value="1"/>
</dbReference>
<dbReference type="EMBL" id="CAVLEF010000001">
    <property type="protein sequence ID" value="CAK1540477.1"/>
    <property type="molecule type" value="Genomic_DNA"/>
</dbReference>
<evidence type="ECO:0000313" key="9">
    <source>
        <dbReference type="Proteomes" id="UP001497472"/>
    </source>
</evidence>
<keyword evidence="5 6" id="KW-0472">Membrane</keyword>
<dbReference type="GO" id="GO:0015095">
    <property type="term" value="F:magnesium ion transmembrane transporter activity"/>
    <property type="evidence" value="ECO:0007669"/>
    <property type="project" value="InterPro"/>
</dbReference>
<gene>
    <name evidence="8" type="ORF">LNINA_LOCUS528</name>
</gene>
<keyword evidence="9" id="KW-1185">Reference proteome</keyword>
<dbReference type="PROSITE" id="PS50192">
    <property type="entry name" value="T_SNARE"/>
    <property type="match status" value="1"/>
</dbReference>
<reference evidence="8 9" key="1">
    <citation type="submission" date="2023-11" db="EMBL/GenBank/DDBJ databases">
        <authorList>
            <person name="Okamura Y."/>
        </authorList>
    </citation>
    <scope>NUCLEOTIDE SEQUENCE [LARGE SCALE GENOMIC DNA]</scope>
</reference>
<dbReference type="InterPro" id="IPR010989">
    <property type="entry name" value="SNARE"/>
</dbReference>
<comment type="subcellular location">
    <subcellularLocation>
        <location evidence="1">Membrane</location>
        <topology evidence="1">Multi-pass membrane protein</topology>
    </subcellularLocation>
</comment>
<organism evidence="8 9">
    <name type="scientific">Leptosia nina</name>
    <dbReference type="NCBI Taxonomy" id="320188"/>
    <lineage>
        <taxon>Eukaryota</taxon>
        <taxon>Metazoa</taxon>
        <taxon>Ecdysozoa</taxon>
        <taxon>Arthropoda</taxon>
        <taxon>Hexapoda</taxon>
        <taxon>Insecta</taxon>
        <taxon>Pterygota</taxon>
        <taxon>Neoptera</taxon>
        <taxon>Endopterygota</taxon>
        <taxon>Lepidoptera</taxon>
        <taxon>Glossata</taxon>
        <taxon>Ditrysia</taxon>
        <taxon>Papilionoidea</taxon>
        <taxon>Pieridae</taxon>
        <taxon>Pierinae</taxon>
        <taxon>Leptosia</taxon>
    </lineage>
</organism>
<accession>A0AAV1IUV2</accession>
<dbReference type="InterPro" id="IPR021538">
    <property type="entry name" value="Syntaxin-5_N"/>
</dbReference>
<dbReference type="GO" id="GO:0016020">
    <property type="term" value="C:membrane"/>
    <property type="evidence" value="ECO:0007669"/>
    <property type="project" value="UniProtKB-SubCell"/>
</dbReference>
<keyword evidence="3 6" id="KW-0812">Transmembrane</keyword>
<feature type="transmembrane region" description="Helical" evidence="6">
    <location>
        <begin position="53"/>
        <end position="70"/>
    </location>
</feature>
<protein>
    <recommendedName>
        <fullName evidence="7">t-SNARE coiled-coil homology domain-containing protein</fullName>
    </recommendedName>
</protein>
<dbReference type="PANTHER" id="PTHR12570">
    <property type="match status" value="1"/>
</dbReference>
<dbReference type="Pfam" id="PF05739">
    <property type="entry name" value="SNARE"/>
    <property type="match status" value="1"/>
</dbReference>